<dbReference type="EMBL" id="BPVZ01000018">
    <property type="protein sequence ID" value="GKV02424.1"/>
    <property type="molecule type" value="Genomic_DNA"/>
</dbReference>
<keyword evidence="5" id="KW-0175">Coiled coil</keyword>
<gene>
    <name evidence="7" type="ORF">SLEP1_g14861</name>
</gene>
<dbReference type="SMART" id="SM00382">
    <property type="entry name" value="AAA"/>
    <property type="match status" value="1"/>
</dbReference>
<feature type="domain" description="AAA+ ATPase" evidence="6">
    <location>
        <begin position="181"/>
        <end position="335"/>
    </location>
</feature>
<dbReference type="SUPFAM" id="SSF52047">
    <property type="entry name" value="RNI-like"/>
    <property type="match status" value="1"/>
</dbReference>
<dbReference type="InterPro" id="IPR002182">
    <property type="entry name" value="NB-ARC"/>
</dbReference>
<evidence type="ECO:0000256" key="4">
    <source>
        <dbReference type="ARBA" id="ARBA00022840"/>
    </source>
</evidence>
<keyword evidence="3" id="KW-0611">Plant defense</keyword>
<keyword evidence="2" id="KW-0547">Nucleotide-binding</keyword>
<dbReference type="GO" id="GO:0043531">
    <property type="term" value="F:ADP binding"/>
    <property type="evidence" value="ECO:0007669"/>
    <property type="project" value="InterPro"/>
</dbReference>
<dbReference type="PRINTS" id="PR00364">
    <property type="entry name" value="DISEASERSIST"/>
</dbReference>
<dbReference type="InterPro" id="IPR032675">
    <property type="entry name" value="LRR_dom_sf"/>
</dbReference>
<dbReference type="PANTHER" id="PTHR33463">
    <property type="entry name" value="NB-ARC DOMAIN-CONTAINING PROTEIN-RELATED"/>
    <property type="match status" value="1"/>
</dbReference>
<dbReference type="SUPFAM" id="SSF52540">
    <property type="entry name" value="P-loop containing nucleoside triphosphate hydrolases"/>
    <property type="match status" value="1"/>
</dbReference>
<dbReference type="Gene3D" id="1.10.8.430">
    <property type="entry name" value="Helical domain of apoptotic protease-activating factors"/>
    <property type="match status" value="1"/>
</dbReference>
<dbReference type="GO" id="GO:0005524">
    <property type="term" value="F:ATP binding"/>
    <property type="evidence" value="ECO:0007669"/>
    <property type="project" value="UniProtKB-KW"/>
</dbReference>
<evidence type="ECO:0000313" key="8">
    <source>
        <dbReference type="Proteomes" id="UP001054252"/>
    </source>
</evidence>
<evidence type="ECO:0000256" key="3">
    <source>
        <dbReference type="ARBA" id="ARBA00022821"/>
    </source>
</evidence>
<evidence type="ECO:0000313" key="7">
    <source>
        <dbReference type="EMBL" id="GKV02424.1"/>
    </source>
</evidence>
<dbReference type="AlphaFoldDB" id="A0AAV5IWA7"/>
<dbReference type="InterPro" id="IPR027417">
    <property type="entry name" value="P-loop_NTPase"/>
</dbReference>
<dbReference type="InterPro" id="IPR042197">
    <property type="entry name" value="Apaf_helical"/>
</dbReference>
<evidence type="ECO:0000259" key="6">
    <source>
        <dbReference type="SMART" id="SM00382"/>
    </source>
</evidence>
<feature type="coiled-coil region" evidence="5">
    <location>
        <begin position="34"/>
        <end position="68"/>
    </location>
</feature>
<protein>
    <recommendedName>
        <fullName evidence="6">AAA+ ATPase domain-containing protein</fullName>
    </recommendedName>
</protein>
<comment type="similarity">
    <text evidence="1">Belongs to the disease resistance NB-LRR family.</text>
</comment>
<proteinExistence type="inferred from homology"/>
<comment type="caution">
    <text evidence="7">The sequence shown here is derived from an EMBL/GenBank/DDBJ whole genome shotgun (WGS) entry which is preliminary data.</text>
</comment>
<name>A0AAV5IWA7_9ROSI</name>
<evidence type="ECO:0000256" key="2">
    <source>
        <dbReference type="ARBA" id="ARBA00022741"/>
    </source>
</evidence>
<dbReference type="InterPro" id="IPR050905">
    <property type="entry name" value="Plant_NBS-LRR"/>
</dbReference>
<organism evidence="7 8">
    <name type="scientific">Rubroshorea leprosula</name>
    <dbReference type="NCBI Taxonomy" id="152421"/>
    <lineage>
        <taxon>Eukaryota</taxon>
        <taxon>Viridiplantae</taxon>
        <taxon>Streptophyta</taxon>
        <taxon>Embryophyta</taxon>
        <taxon>Tracheophyta</taxon>
        <taxon>Spermatophyta</taxon>
        <taxon>Magnoliopsida</taxon>
        <taxon>eudicotyledons</taxon>
        <taxon>Gunneridae</taxon>
        <taxon>Pentapetalae</taxon>
        <taxon>rosids</taxon>
        <taxon>malvids</taxon>
        <taxon>Malvales</taxon>
        <taxon>Dipterocarpaceae</taxon>
        <taxon>Rubroshorea</taxon>
    </lineage>
</organism>
<accession>A0AAV5IWA7</accession>
<dbReference type="InterPro" id="IPR057135">
    <property type="entry name" value="At4g27190-like_LRR"/>
</dbReference>
<sequence>MAEACCVPVVQNVLVTVVGNWIDRGLERNPIILVFKMKSNVDKLKEQVAELREDIDHVERETQAVERRGEHTVPKLKTWLNEAGKFIEAANTIEDDEEKAKKKCFFGMCLNPLSRYRLSKKAVEDSQKIARHVQKVPGSNLQTSYPPIPQRVVAAPVKGFQEFESRMDVLNEIMKALESPNINIIGVHGMPGVGKTTLLKEVKRKAEQDKLFDPVVMVSVTKKDPDYRKIQEDIAYDLGLELPVGIGHRSVADRLRAKFLTKRKVLVILDDIWDKLDLEALGIPFQDQQKMNVETGSSSTEDQQMKCKILLSSRELNVLKTEMCTQKEIVINQLEDQQAWQMFKKIVGDRAESNDFQSTGFEIARKCTGLPLAIAPLAEALKNKSLPEWRSALQRLNNPSPSNFNGIHAKVYTAIEVSYNHLGSKELKQTFLLSSLMDRNASLQDLLKYGVGLGLFSQSNTIGEARNEVITLIGDLKASSLLIDGSDTGRFDVHDVIRGVAQSIARWEGYGLFLTNDDLPKMCSDEKALSDFKCICLQCTNMNELPNELESPELTLFYLCNEYPPLEIPANFFKGMQRLRVLDLTRMQITLILILYARGLVKLGHLKINQCKNMREIIVTENVKEKEISFPELDFLHIENLQNLVGIYSGNCIMAFPSLKQLTIENCPKLKEFTVKSMSTDIGTDIKPLFNEQIKFTRLEFLSMSLNIQQIWHNRVPEMPSFVQKLKELTVDGCDNLRYLLTRSTVKSFEHLESLTIQNCKMIEGVIVAEGLAEEERRNNILFPNLQALVLEGLSKLTRFCPENCIEFPNLTGLQIGKCPVLKTFTSSPVIGDIAVSSKKAENTYAPPFFNEKVAFPQIEDLTIYWMESLNKIWADQLDGDSFCKLKTIFIFRCGMLVSILPFSMLKRLQRLETVLILMCDSLEEIVEAPSANQSQALVDTQPTLVETDTEFVFSKLTVLVLGRLPKAQGFLPSNAYEMPISEIIASF</sequence>
<evidence type="ECO:0000256" key="5">
    <source>
        <dbReference type="SAM" id="Coils"/>
    </source>
</evidence>
<dbReference type="GO" id="GO:0006952">
    <property type="term" value="P:defense response"/>
    <property type="evidence" value="ECO:0007669"/>
    <property type="project" value="UniProtKB-KW"/>
</dbReference>
<dbReference type="Proteomes" id="UP001054252">
    <property type="component" value="Unassembled WGS sequence"/>
</dbReference>
<dbReference type="Gene3D" id="3.80.10.10">
    <property type="entry name" value="Ribonuclease Inhibitor"/>
    <property type="match status" value="2"/>
</dbReference>
<dbReference type="Gene3D" id="3.40.50.300">
    <property type="entry name" value="P-loop containing nucleotide triphosphate hydrolases"/>
    <property type="match status" value="1"/>
</dbReference>
<dbReference type="Pfam" id="PF23247">
    <property type="entry name" value="LRR_RPS2"/>
    <property type="match status" value="3"/>
</dbReference>
<keyword evidence="4" id="KW-0067">ATP-binding</keyword>
<keyword evidence="8" id="KW-1185">Reference proteome</keyword>
<dbReference type="Pfam" id="PF00931">
    <property type="entry name" value="NB-ARC"/>
    <property type="match status" value="1"/>
</dbReference>
<dbReference type="InterPro" id="IPR003593">
    <property type="entry name" value="AAA+_ATPase"/>
</dbReference>
<evidence type="ECO:0000256" key="1">
    <source>
        <dbReference type="ARBA" id="ARBA00008894"/>
    </source>
</evidence>
<dbReference type="PANTHER" id="PTHR33463:SF192">
    <property type="entry name" value="DISEASE RESISTANCE PROTEIN RPS2-LIKE"/>
    <property type="match status" value="1"/>
</dbReference>
<reference evidence="7 8" key="1">
    <citation type="journal article" date="2021" name="Commun. Biol.">
        <title>The genome of Shorea leprosula (Dipterocarpaceae) highlights the ecological relevance of drought in aseasonal tropical rainforests.</title>
        <authorList>
            <person name="Ng K.K.S."/>
            <person name="Kobayashi M.J."/>
            <person name="Fawcett J.A."/>
            <person name="Hatakeyama M."/>
            <person name="Paape T."/>
            <person name="Ng C.H."/>
            <person name="Ang C.C."/>
            <person name="Tnah L.H."/>
            <person name="Lee C.T."/>
            <person name="Nishiyama T."/>
            <person name="Sese J."/>
            <person name="O'Brien M.J."/>
            <person name="Copetti D."/>
            <person name="Mohd Noor M.I."/>
            <person name="Ong R.C."/>
            <person name="Putra M."/>
            <person name="Sireger I.Z."/>
            <person name="Indrioko S."/>
            <person name="Kosugi Y."/>
            <person name="Izuno A."/>
            <person name="Isagi Y."/>
            <person name="Lee S.L."/>
            <person name="Shimizu K.K."/>
        </authorList>
    </citation>
    <scope>NUCLEOTIDE SEQUENCE [LARGE SCALE GENOMIC DNA]</scope>
    <source>
        <strain evidence="7">214</strain>
    </source>
</reference>